<dbReference type="Proteomes" id="UP001470230">
    <property type="component" value="Unassembled WGS sequence"/>
</dbReference>
<evidence type="ECO:0008006" key="4">
    <source>
        <dbReference type="Google" id="ProtNLM"/>
    </source>
</evidence>
<dbReference type="EMBL" id="JAPFFF010000005">
    <property type="protein sequence ID" value="KAK8888866.1"/>
    <property type="molecule type" value="Genomic_DNA"/>
</dbReference>
<protein>
    <recommendedName>
        <fullName evidence="4">Exportin-1/Importin-beta-like domain-containing protein</fullName>
    </recommendedName>
</protein>
<feature type="region of interest" description="Disordered" evidence="1">
    <location>
        <begin position="1"/>
        <end position="24"/>
    </location>
</feature>
<evidence type="ECO:0000313" key="2">
    <source>
        <dbReference type="EMBL" id="KAK8888866.1"/>
    </source>
</evidence>
<organism evidence="2 3">
    <name type="scientific">Tritrichomonas musculus</name>
    <dbReference type="NCBI Taxonomy" id="1915356"/>
    <lineage>
        <taxon>Eukaryota</taxon>
        <taxon>Metamonada</taxon>
        <taxon>Parabasalia</taxon>
        <taxon>Tritrichomonadida</taxon>
        <taxon>Tritrichomonadidae</taxon>
        <taxon>Tritrichomonas</taxon>
    </lineage>
</organism>
<sequence length="896" mass="103037">MSNENEIINQNIDPMNQNSENNSVNQSNGTDFTTFFEDTVKAFLDPNLINQRENIEKQLNEWKSNLTYVPLLIECIQTTNFSSPLFFASLCIKFLLERYKDDIELHIAQDIFTGVAYRLRHLYGKNDANNKDVIANFFTPRVNLIKCISLVQVYFPEFIEEWHNFTPDDSKILFCFLFEEEQRQIPGIINTFVTNIANITEDNIKKVLKESEMSKEWLDLFKYALDKAPKIKAYSEFIPRLTVIPNDPRLYPSFINVFLECISNDYFYLSKKSADFLERICDICLDLIKVLITPPLDQISIQMASFLWKEIIDYDPEFLADHYSTFGLKALNFLAESLRNIAFIDEEFFLLVGYVGETFNFLIKNNPQIFCAPIFNFLKILLESVNSNPDKYMANQLTIPFNEVSKNSEVPQIQNFYIEILNPHLVDDSPVISPGAIFAVSSSTDAIKQKYSMKIAENILDNIDKLPTNIILNFIGECCNFYGNFINGLTDFAFNSLNSLNGEESSKAIVQLCKHHPQLIVDFIDDRFSRICEVAVDTSIGNINAIVNCVESLLFIMDFVTAESPLIKPSVEAINRGILDKLSHFCDNEDSCSCTLQLIIQFSMTVNQILNDFRNISMMTEFLTSLYSKIIDTINFTNLFYEFGLSDVIYENDVEIKKNKMKFCSFLQERLCEFVSLSLDANLIANKYYIMDWLGDALLKCPVTEHIKILEKLFELFPTENTLNFIMNAGSLNDNDLMLASLGFVKNLVLKNWNPFFSTFTQDYIFGPLNSLDPRIIDIALEIISALIDFELEAKTIFFPNEHYDVMAKVTGGIFTNFQDIEIRKSINIWIKLFEGGFVHPNTVIEYILTKIPSKSAELHSLRTSICPSNNEDTEFYFDRMEILKAINSLKATLSQ</sequence>
<reference evidence="2 3" key="1">
    <citation type="submission" date="2024-04" db="EMBL/GenBank/DDBJ databases">
        <title>Tritrichomonas musculus Genome.</title>
        <authorList>
            <person name="Alves-Ferreira E."/>
            <person name="Grigg M."/>
            <person name="Lorenzi H."/>
            <person name="Galac M."/>
        </authorList>
    </citation>
    <scope>NUCLEOTIDE SEQUENCE [LARGE SCALE GENOMIC DNA]</scope>
    <source>
        <strain evidence="2 3">EAF2021</strain>
    </source>
</reference>
<evidence type="ECO:0000256" key="1">
    <source>
        <dbReference type="SAM" id="MobiDB-lite"/>
    </source>
</evidence>
<keyword evidence="3" id="KW-1185">Reference proteome</keyword>
<evidence type="ECO:0000313" key="3">
    <source>
        <dbReference type="Proteomes" id="UP001470230"/>
    </source>
</evidence>
<comment type="caution">
    <text evidence="2">The sequence shown here is derived from an EMBL/GenBank/DDBJ whole genome shotgun (WGS) entry which is preliminary data.</text>
</comment>
<accession>A0ABR2KCL2</accession>
<dbReference type="InterPro" id="IPR016024">
    <property type="entry name" value="ARM-type_fold"/>
</dbReference>
<dbReference type="SUPFAM" id="SSF48371">
    <property type="entry name" value="ARM repeat"/>
    <property type="match status" value="1"/>
</dbReference>
<proteinExistence type="predicted"/>
<feature type="compositionally biased region" description="Polar residues" evidence="1">
    <location>
        <begin position="1"/>
        <end position="15"/>
    </location>
</feature>
<gene>
    <name evidence="2" type="ORF">M9Y10_033606</name>
</gene>
<name>A0ABR2KCL2_9EUKA</name>